<gene>
    <name evidence="2" type="ORF">LMG28138_03651</name>
</gene>
<dbReference type="Proteomes" id="UP000494115">
    <property type="component" value="Unassembled WGS sequence"/>
</dbReference>
<keyword evidence="1" id="KW-1133">Transmembrane helix</keyword>
<name>A0A6S7D2B4_9BURK</name>
<protein>
    <submittedName>
        <fullName evidence="2">Uncharacterized protein</fullName>
    </submittedName>
</protein>
<evidence type="ECO:0000313" key="3">
    <source>
        <dbReference type="Proteomes" id="UP000494115"/>
    </source>
</evidence>
<keyword evidence="1" id="KW-0472">Membrane</keyword>
<proteinExistence type="predicted"/>
<feature type="transmembrane region" description="Helical" evidence="1">
    <location>
        <begin position="63"/>
        <end position="83"/>
    </location>
</feature>
<feature type="transmembrane region" description="Helical" evidence="1">
    <location>
        <begin position="34"/>
        <end position="56"/>
    </location>
</feature>
<accession>A0A6S7D2B4</accession>
<evidence type="ECO:0000256" key="1">
    <source>
        <dbReference type="SAM" id="Phobius"/>
    </source>
</evidence>
<dbReference type="AlphaFoldDB" id="A0A6S7D2B4"/>
<evidence type="ECO:0000313" key="2">
    <source>
        <dbReference type="EMBL" id="CAB3794235.1"/>
    </source>
</evidence>
<keyword evidence="3" id="KW-1185">Reference proteome</keyword>
<organism evidence="2 3">
    <name type="scientific">Pararobbsia alpina</name>
    <dbReference type="NCBI Taxonomy" id="621374"/>
    <lineage>
        <taxon>Bacteria</taxon>
        <taxon>Pseudomonadati</taxon>
        <taxon>Pseudomonadota</taxon>
        <taxon>Betaproteobacteria</taxon>
        <taxon>Burkholderiales</taxon>
        <taxon>Burkholderiaceae</taxon>
        <taxon>Pararobbsia</taxon>
    </lineage>
</organism>
<sequence>MRLRLCMIVLLSLPLAIALSGAFAWAMPGGWQRSGILAIVLFLPLWIGIQCSAFALSSTSRVVIVLGCSNFIGFALLFAARAMHTS</sequence>
<keyword evidence="1" id="KW-0812">Transmembrane</keyword>
<reference evidence="2 3" key="1">
    <citation type="submission" date="2020-04" db="EMBL/GenBank/DDBJ databases">
        <authorList>
            <person name="De Canck E."/>
        </authorList>
    </citation>
    <scope>NUCLEOTIDE SEQUENCE [LARGE SCALE GENOMIC DNA]</scope>
    <source>
        <strain evidence="2 3">LMG 28138</strain>
    </source>
</reference>
<dbReference type="RefSeq" id="WP_175106167.1">
    <property type="nucleotide sequence ID" value="NZ_CADIKM010000019.1"/>
</dbReference>
<dbReference type="EMBL" id="CADIKM010000019">
    <property type="protein sequence ID" value="CAB3794235.1"/>
    <property type="molecule type" value="Genomic_DNA"/>
</dbReference>